<protein>
    <submittedName>
        <fullName evidence="2">Transmembrane and TPR repeat-containing protein 3</fullName>
    </submittedName>
</protein>
<name>A0A087TMA3_STEMI</name>
<dbReference type="GO" id="GO:0005783">
    <property type="term" value="C:endoplasmic reticulum"/>
    <property type="evidence" value="ECO:0007669"/>
    <property type="project" value="TreeGrafter"/>
</dbReference>
<dbReference type="OMA" id="MRICAMF"/>
<dbReference type="GO" id="GO:0000030">
    <property type="term" value="F:mannosyltransferase activity"/>
    <property type="evidence" value="ECO:0007669"/>
    <property type="project" value="TreeGrafter"/>
</dbReference>
<accession>A0A087TMA3</accession>
<reference evidence="2 3" key="1">
    <citation type="submission" date="2013-11" db="EMBL/GenBank/DDBJ databases">
        <title>Genome sequencing of Stegodyphus mimosarum.</title>
        <authorList>
            <person name="Bechsgaard J."/>
        </authorList>
    </citation>
    <scope>NUCLEOTIDE SEQUENCE [LARGE SCALE GENOMIC DNA]</scope>
</reference>
<dbReference type="PANTHER" id="PTHR44395">
    <property type="match status" value="1"/>
</dbReference>
<proteinExistence type="predicted"/>
<dbReference type="OrthoDB" id="66906at2759"/>
<gene>
    <name evidence="2" type="ORF">X975_08490</name>
</gene>
<dbReference type="PANTHER" id="PTHR44395:SF1">
    <property type="entry name" value="PROTEIN O-MANNOSYL-TRANSFERASE TMTC3"/>
    <property type="match status" value="1"/>
</dbReference>
<dbReference type="Proteomes" id="UP000054359">
    <property type="component" value="Unassembled WGS sequence"/>
</dbReference>
<evidence type="ECO:0000313" key="3">
    <source>
        <dbReference type="Proteomes" id="UP000054359"/>
    </source>
</evidence>
<keyword evidence="1 2" id="KW-0812">Transmembrane</keyword>
<organism evidence="2 3">
    <name type="scientific">Stegodyphus mimosarum</name>
    <name type="common">African social velvet spider</name>
    <dbReference type="NCBI Taxonomy" id="407821"/>
    <lineage>
        <taxon>Eukaryota</taxon>
        <taxon>Metazoa</taxon>
        <taxon>Ecdysozoa</taxon>
        <taxon>Arthropoda</taxon>
        <taxon>Chelicerata</taxon>
        <taxon>Arachnida</taxon>
        <taxon>Araneae</taxon>
        <taxon>Araneomorphae</taxon>
        <taxon>Entelegynae</taxon>
        <taxon>Eresoidea</taxon>
        <taxon>Eresidae</taxon>
        <taxon>Stegodyphus</taxon>
    </lineage>
</organism>
<sequence length="101" mass="11943">MSAIRDNKDLRPTTPFLNIFRNDFWGTPIRKEQSHKSYRPLCVLTYRVNYYFHKLQPFGYHLTNIVLHSVVCLLYMRICAMFVPRTTAFLAALLFAVHPVH</sequence>
<evidence type="ECO:0000256" key="1">
    <source>
        <dbReference type="SAM" id="Phobius"/>
    </source>
</evidence>
<dbReference type="AlphaFoldDB" id="A0A087TMA3"/>
<keyword evidence="3" id="KW-1185">Reference proteome</keyword>
<dbReference type="STRING" id="407821.A0A087TMA3"/>
<keyword evidence="1" id="KW-1133">Transmembrane helix</keyword>
<dbReference type="GO" id="GO:0035269">
    <property type="term" value="P:protein O-linked glycosylation via mannose"/>
    <property type="evidence" value="ECO:0007669"/>
    <property type="project" value="TreeGrafter"/>
</dbReference>
<dbReference type="EMBL" id="KK115862">
    <property type="protein sequence ID" value="KFM66242.1"/>
    <property type="molecule type" value="Genomic_DNA"/>
</dbReference>
<feature type="non-terminal residue" evidence="2">
    <location>
        <position position="101"/>
    </location>
</feature>
<keyword evidence="1" id="KW-0472">Membrane</keyword>
<feature type="transmembrane region" description="Helical" evidence="1">
    <location>
        <begin position="82"/>
        <end position="100"/>
    </location>
</feature>
<evidence type="ECO:0000313" key="2">
    <source>
        <dbReference type="EMBL" id="KFM66242.1"/>
    </source>
</evidence>